<dbReference type="EMBL" id="CM004404">
    <property type="protein sequence ID" value="KAG8633285.1"/>
    <property type="molecule type" value="Genomic_DNA"/>
</dbReference>
<evidence type="ECO:0000313" key="2">
    <source>
        <dbReference type="Proteomes" id="UP000091857"/>
    </source>
</evidence>
<evidence type="ECO:0000313" key="1">
    <source>
        <dbReference type="EMBL" id="KAG8633285.1"/>
    </source>
</evidence>
<comment type="caution">
    <text evidence="1">The sequence shown here is derived from an EMBL/GenBank/DDBJ whole genome shotgun (WGS) entry which is preliminary data.</text>
</comment>
<dbReference type="Proteomes" id="UP000091857">
    <property type="component" value="Chromosome 18"/>
</dbReference>
<name>A0ACB7FZL8_MANES</name>
<proteinExistence type="predicted"/>
<accession>A0ACB7FZL8</accession>
<reference evidence="2" key="1">
    <citation type="journal article" date="2016" name="Nat. Biotechnol.">
        <title>Sequencing wild and cultivated cassava and related species reveals extensive interspecific hybridization and genetic diversity.</title>
        <authorList>
            <person name="Bredeson J.V."/>
            <person name="Lyons J.B."/>
            <person name="Prochnik S.E."/>
            <person name="Wu G.A."/>
            <person name="Ha C.M."/>
            <person name="Edsinger-Gonzales E."/>
            <person name="Grimwood J."/>
            <person name="Schmutz J."/>
            <person name="Rabbi I.Y."/>
            <person name="Egesi C."/>
            <person name="Nauluvula P."/>
            <person name="Lebot V."/>
            <person name="Ndunguru J."/>
            <person name="Mkamilo G."/>
            <person name="Bart R.S."/>
            <person name="Setter T.L."/>
            <person name="Gleadow R.M."/>
            <person name="Kulakow P."/>
            <person name="Ferguson M.E."/>
            <person name="Rounsley S."/>
            <person name="Rokhsar D.S."/>
        </authorList>
    </citation>
    <scope>NUCLEOTIDE SEQUENCE [LARGE SCALE GENOMIC DNA]</scope>
    <source>
        <strain evidence="2">cv. AM560-2</strain>
    </source>
</reference>
<protein>
    <submittedName>
        <fullName evidence="1">Uncharacterized protein</fullName>
    </submittedName>
</protein>
<gene>
    <name evidence="1" type="ORF">MANES_18G089333v8</name>
</gene>
<keyword evidence="2" id="KW-1185">Reference proteome</keyword>
<sequence length="71" mass="7528">MGASKKLQVMAMVVFITISLLLPNHVASSTALATDAIPKSIFGRKLLVDPPTYGRWPGTGGYPCCTRPSPP</sequence>
<organism evidence="1 2">
    <name type="scientific">Manihot esculenta</name>
    <name type="common">Cassava</name>
    <name type="synonym">Jatropha manihot</name>
    <dbReference type="NCBI Taxonomy" id="3983"/>
    <lineage>
        <taxon>Eukaryota</taxon>
        <taxon>Viridiplantae</taxon>
        <taxon>Streptophyta</taxon>
        <taxon>Embryophyta</taxon>
        <taxon>Tracheophyta</taxon>
        <taxon>Spermatophyta</taxon>
        <taxon>Magnoliopsida</taxon>
        <taxon>eudicotyledons</taxon>
        <taxon>Gunneridae</taxon>
        <taxon>Pentapetalae</taxon>
        <taxon>rosids</taxon>
        <taxon>fabids</taxon>
        <taxon>Malpighiales</taxon>
        <taxon>Euphorbiaceae</taxon>
        <taxon>Crotonoideae</taxon>
        <taxon>Manihoteae</taxon>
        <taxon>Manihot</taxon>
    </lineage>
</organism>